<dbReference type="PANTHER" id="PTHR23501">
    <property type="entry name" value="MAJOR FACILITATOR SUPERFAMILY"/>
    <property type="match status" value="1"/>
</dbReference>
<evidence type="ECO:0000256" key="8">
    <source>
        <dbReference type="SAM" id="Phobius"/>
    </source>
</evidence>
<comment type="subcellular location">
    <subcellularLocation>
        <location evidence="1">Cell membrane</location>
        <topology evidence="1">Multi-pass membrane protein</topology>
    </subcellularLocation>
</comment>
<evidence type="ECO:0000256" key="6">
    <source>
        <dbReference type="ARBA" id="ARBA00023136"/>
    </source>
</evidence>
<feature type="transmembrane region" description="Helical" evidence="8">
    <location>
        <begin position="178"/>
        <end position="200"/>
    </location>
</feature>
<dbReference type="RefSeq" id="WP_245610531.1">
    <property type="nucleotide sequence ID" value="NZ_JBHUNF010000002.1"/>
</dbReference>
<name>A0ABW5RID2_9MICO</name>
<feature type="region of interest" description="Disordered" evidence="7">
    <location>
        <begin position="57"/>
        <end position="77"/>
    </location>
</feature>
<accession>A0ABW5RID2</accession>
<dbReference type="InterPro" id="IPR011701">
    <property type="entry name" value="MFS"/>
</dbReference>
<keyword evidence="3" id="KW-1003">Cell membrane</keyword>
<gene>
    <name evidence="10" type="ORF">ACFSUQ_03905</name>
</gene>
<evidence type="ECO:0000313" key="10">
    <source>
        <dbReference type="EMBL" id="MFD2674441.1"/>
    </source>
</evidence>
<dbReference type="InterPro" id="IPR004638">
    <property type="entry name" value="EmrB-like"/>
</dbReference>
<feature type="compositionally biased region" description="Polar residues" evidence="7">
    <location>
        <begin position="1"/>
        <end position="14"/>
    </location>
</feature>
<proteinExistence type="predicted"/>
<evidence type="ECO:0000259" key="9">
    <source>
        <dbReference type="PROSITE" id="PS50850"/>
    </source>
</evidence>
<evidence type="ECO:0000256" key="5">
    <source>
        <dbReference type="ARBA" id="ARBA00022989"/>
    </source>
</evidence>
<evidence type="ECO:0000313" key="11">
    <source>
        <dbReference type="Proteomes" id="UP001597453"/>
    </source>
</evidence>
<feature type="region of interest" description="Disordered" evidence="7">
    <location>
        <begin position="1"/>
        <end position="37"/>
    </location>
</feature>
<feature type="transmembrane region" description="Helical" evidence="8">
    <location>
        <begin position="149"/>
        <end position="172"/>
    </location>
</feature>
<dbReference type="Proteomes" id="UP001597453">
    <property type="component" value="Unassembled WGS sequence"/>
</dbReference>
<dbReference type="CDD" id="cd17502">
    <property type="entry name" value="MFS_Azr1_MDR_like"/>
    <property type="match status" value="1"/>
</dbReference>
<protein>
    <submittedName>
        <fullName evidence="10">MDR family MFS transporter</fullName>
    </submittedName>
</protein>
<feature type="transmembrane region" description="Helical" evidence="8">
    <location>
        <begin position="272"/>
        <end position="291"/>
    </location>
</feature>
<organism evidence="10 11">
    <name type="scientific">Gulosibacter bifidus</name>
    <dbReference type="NCBI Taxonomy" id="272239"/>
    <lineage>
        <taxon>Bacteria</taxon>
        <taxon>Bacillati</taxon>
        <taxon>Actinomycetota</taxon>
        <taxon>Actinomycetes</taxon>
        <taxon>Micrococcales</taxon>
        <taxon>Microbacteriaceae</taxon>
        <taxon>Gulosibacter</taxon>
    </lineage>
</organism>
<feature type="transmembrane region" description="Helical" evidence="8">
    <location>
        <begin position="341"/>
        <end position="364"/>
    </location>
</feature>
<comment type="caution">
    <text evidence="10">The sequence shown here is derived from an EMBL/GenBank/DDBJ whole genome shotgun (WGS) entry which is preliminary data.</text>
</comment>
<feature type="transmembrane region" description="Helical" evidence="8">
    <location>
        <begin position="207"/>
        <end position="225"/>
    </location>
</feature>
<sequence>MQHSDTPTPRTGTTDAAASIPAPKAAPPEPLTTNTAPVDLVAVPANDTQVRTLATGGIPVQDAAGTGTADPSPSTEPRASVVPLFIGLMTTMLMAALSQTVLSAALPTIVGDLGGVDQMTWVVTSYLLASTITMTIYGRLSDQFGRKPLLLIAISLFMGGSVIGALAGNIWWLVGARVMQGLGGGGLMILSQACIADVVPARERGKYVGFMGAVFAVSSVAGPLLGGWITEGPGWRWAFWMNLPLGILALAAVIAFLHLPKRHVGAGAKIDYLGMSLLAAATTTLVLMCTWGGHTYDWCSPEIIGLGLATVAISAIFAYVETRAAHPVVPLHMFTDRNFTLTTVAAAMIGVAMFGALGYFPTYLQMVTGLGPTESGLLLVPMMAGMLVTAVATGRLVTKTGRYKIYPIVGALVMTLGLWLLSTLHTDSAVWWMCAVLAIFGIGLGLSNQILTLIVQNSFPHAIVGTATAANNYFRQVGATVGSAVVGSLFVQRLQEFWAERMAGLGAGAAGSGGASMRSLTPELVSTLPAPLHDAIIGAYNEALLPIFLMMVPLGIATFVLLCFVHEAPLKTTVEDVVPASLSDPVAD</sequence>
<feature type="transmembrane region" description="Helical" evidence="8">
    <location>
        <begin position="81"/>
        <end position="106"/>
    </location>
</feature>
<keyword evidence="5 8" id="KW-1133">Transmembrane helix</keyword>
<dbReference type="Gene3D" id="1.20.1720.10">
    <property type="entry name" value="Multidrug resistance protein D"/>
    <property type="match status" value="1"/>
</dbReference>
<evidence type="ECO:0000256" key="4">
    <source>
        <dbReference type="ARBA" id="ARBA00022692"/>
    </source>
</evidence>
<dbReference type="Pfam" id="PF07690">
    <property type="entry name" value="MFS_1"/>
    <property type="match status" value="1"/>
</dbReference>
<feature type="domain" description="Major facilitator superfamily (MFS) profile" evidence="9">
    <location>
        <begin position="84"/>
        <end position="570"/>
    </location>
</feature>
<reference evidence="11" key="1">
    <citation type="journal article" date="2019" name="Int. J. Syst. Evol. Microbiol.">
        <title>The Global Catalogue of Microorganisms (GCM) 10K type strain sequencing project: providing services to taxonomists for standard genome sequencing and annotation.</title>
        <authorList>
            <consortium name="The Broad Institute Genomics Platform"/>
            <consortium name="The Broad Institute Genome Sequencing Center for Infectious Disease"/>
            <person name="Wu L."/>
            <person name="Ma J."/>
        </authorList>
    </citation>
    <scope>NUCLEOTIDE SEQUENCE [LARGE SCALE GENOMIC DNA]</scope>
    <source>
        <strain evidence="11">TISTR 1511</strain>
    </source>
</reference>
<dbReference type="EMBL" id="JBHUNF010000002">
    <property type="protein sequence ID" value="MFD2674441.1"/>
    <property type="molecule type" value="Genomic_DNA"/>
</dbReference>
<feature type="transmembrane region" description="Helical" evidence="8">
    <location>
        <begin position="472"/>
        <end position="491"/>
    </location>
</feature>
<keyword evidence="4 8" id="KW-0812">Transmembrane</keyword>
<evidence type="ECO:0000256" key="3">
    <source>
        <dbReference type="ARBA" id="ARBA00022475"/>
    </source>
</evidence>
<evidence type="ECO:0000256" key="1">
    <source>
        <dbReference type="ARBA" id="ARBA00004651"/>
    </source>
</evidence>
<evidence type="ECO:0000256" key="2">
    <source>
        <dbReference type="ARBA" id="ARBA00022448"/>
    </source>
</evidence>
<dbReference type="SUPFAM" id="SSF103473">
    <property type="entry name" value="MFS general substrate transporter"/>
    <property type="match status" value="1"/>
</dbReference>
<feature type="transmembrane region" description="Helical" evidence="8">
    <location>
        <begin position="303"/>
        <end position="320"/>
    </location>
</feature>
<dbReference type="Gene3D" id="1.20.1250.20">
    <property type="entry name" value="MFS general substrate transporter like domains"/>
    <property type="match status" value="1"/>
</dbReference>
<feature type="transmembrane region" description="Helical" evidence="8">
    <location>
        <begin position="430"/>
        <end position="451"/>
    </location>
</feature>
<keyword evidence="6 8" id="KW-0472">Membrane</keyword>
<dbReference type="PROSITE" id="PS50850">
    <property type="entry name" value="MFS"/>
    <property type="match status" value="1"/>
</dbReference>
<dbReference type="PANTHER" id="PTHR23501:SF197">
    <property type="entry name" value="COMD"/>
    <property type="match status" value="1"/>
</dbReference>
<keyword evidence="2" id="KW-0813">Transport</keyword>
<dbReference type="PRINTS" id="PR01036">
    <property type="entry name" value="TCRTETB"/>
</dbReference>
<feature type="transmembrane region" description="Helical" evidence="8">
    <location>
        <begin position="405"/>
        <end position="424"/>
    </location>
</feature>
<dbReference type="NCBIfam" id="TIGR00711">
    <property type="entry name" value="efflux_EmrB"/>
    <property type="match status" value="1"/>
</dbReference>
<feature type="transmembrane region" description="Helical" evidence="8">
    <location>
        <begin position="237"/>
        <end position="260"/>
    </location>
</feature>
<keyword evidence="11" id="KW-1185">Reference proteome</keyword>
<dbReference type="InterPro" id="IPR020846">
    <property type="entry name" value="MFS_dom"/>
</dbReference>
<dbReference type="InterPro" id="IPR036259">
    <property type="entry name" value="MFS_trans_sf"/>
</dbReference>
<feature type="transmembrane region" description="Helical" evidence="8">
    <location>
        <begin position="118"/>
        <end position="137"/>
    </location>
</feature>
<evidence type="ECO:0000256" key="7">
    <source>
        <dbReference type="SAM" id="MobiDB-lite"/>
    </source>
</evidence>
<feature type="transmembrane region" description="Helical" evidence="8">
    <location>
        <begin position="543"/>
        <end position="565"/>
    </location>
</feature>
<feature type="transmembrane region" description="Helical" evidence="8">
    <location>
        <begin position="376"/>
        <end position="398"/>
    </location>
</feature>